<dbReference type="EMBL" id="CP015405">
    <property type="protein sequence ID" value="ANU78599.1"/>
    <property type="molecule type" value="Genomic_DNA"/>
</dbReference>
<dbReference type="OrthoDB" id="9772814at2"/>
<name>A0A1C7IJN1_9FIRM</name>
<organism evidence="1 2">
    <name type="scientific">Blautia pseudococcoides</name>
    <dbReference type="NCBI Taxonomy" id="1796616"/>
    <lineage>
        <taxon>Bacteria</taxon>
        <taxon>Bacillati</taxon>
        <taxon>Bacillota</taxon>
        <taxon>Clostridia</taxon>
        <taxon>Lachnospirales</taxon>
        <taxon>Lachnospiraceae</taxon>
        <taxon>Blautia</taxon>
    </lineage>
</organism>
<accession>A0A1C7IJN1</accession>
<keyword evidence="2" id="KW-1185">Reference proteome</keyword>
<gene>
    <name evidence="1" type="ORF">A4V09_08215</name>
</gene>
<reference evidence="1" key="1">
    <citation type="submission" date="2017-04" db="EMBL/GenBank/DDBJ databases">
        <title>Complete Genome Sequences of Twelve Strains of a Stable Defined Moderately Diverse Mouse Microbiota 2 (sDMDMm2).</title>
        <authorList>
            <person name="Uchimura Y."/>
            <person name="Wyss M."/>
            <person name="Brugiroux S."/>
            <person name="Limenitakis J.P."/>
            <person name="Stecher B."/>
            <person name="McCoy K.D."/>
            <person name="Macpherson A.J."/>
        </authorList>
    </citation>
    <scope>NUCLEOTIDE SEQUENCE</scope>
    <source>
        <strain evidence="1">YL58</strain>
    </source>
</reference>
<protein>
    <submittedName>
        <fullName evidence="1">Uncharacterized protein</fullName>
    </submittedName>
</protein>
<dbReference type="STRING" id="1796616.A4V09_08215"/>
<dbReference type="KEGG" id="byl:A4V09_08215"/>
<proteinExistence type="predicted"/>
<dbReference type="Proteomes" id="UP000092574">
    <property type="component" value="Chromosome"/>
</dbReference>
<evidence type="ECO:0000313" key="2">
    <source>
        <dbReference type="Proteomes" id="UP000092574"/>
    </source>
</evidence>
<dbReference type="AlphaFoldDB" id="A0A1C7IJN1"/>
<evidence type="ECO:0000313" key="1">
    <source>
        <dbReference type="EMBL" id="ANU78599.1"/>
    </source>
</evidence>
<sequence length="94" mass="10655">MCIFTAPKLFAGIRELYPEEYQLLKHDEEILEFMLDNKCDLDTFVGNAKSCVYHGDEKAIRSLVAGKFSVDDIYVEGQWMYPAGAFHGVEGEPC</sequence>